<keyword evidence="2" id="KW-1185">Reference proteome</keyword>
<dbReference type="EMBL" id="SJPN01000005">
    <property type="protein sequence ID" value="TWU00816.1"/>
    <property type="molecule type" value="Genomic_DNA"/>
</dbReference>
<gene>
    <name evidence="1" type="ORF">Pla52n_41850</name>
</gene>
<proteinExistence type="predicted"/>
<evidence type="ECO:0000313" key="2">
    <source>
        <dbReference type="Proteomes" id="UP000320176"/>
    </source>
</evidence>
<accession>A0A5C6ANY1</accession>
<reference evidence="1 2" key="1">
    <citation type="submission" date="2019-02" db="EMBL/GenBank/DDBJ databases">
        <title>Deep-cultivation of Planctomycetes and their phenomic and genomic characterization uncovers novel biology.</title>
        <authorList>
            <person name="Wiegand S."/>
            <person name="Jogler M."/>
            <person name="Boedeker C."/>
            <person name="Pinto D."/>
            <person name="Vollmers J."/>
            <person name="Rivas-Marin E."/>
            <person name="Kohn T."/>
            <person name="Peeters S.H."/>
            <person name="Heuer A."/>
            <person name="Rast P."/>
            <person name="Oberbeckmann S."/>
            <person name="Bunk B."/>
            <person name="Jeske O."/>
            <person name="Meyerdierks A."/>
            <person name="Storesund J.E."/>
            <person name="Kallscheuer N."/>
            <person name="Luecker S."/>
            <person name="Lage O.M."/>
            <person name="Pohl T."/>
            <person name="Merkel B.J."/>
            <person name="Hornburger P."/>
            <person name="Mueller R.-W."/>
            <person name="Bruemmer F."/>
            <person name="Labrenz M."/>
            <person name="Spormann A.M."/>
            <person name="Op Den Camp H."/>
            <person name="Overmann J."/>
            <person name="Amann R."/>
            <person name="Jetten M.S.M."/>
            <person name="Mascher T."/>
            <person name="Medema M.H."/>
            <person name="Devos D.P."/>
            <person name="Kaster A.-K."/>
            <person name="Ovreas L."/>
            <person name="Rohde M."/>
            <person name="Galperin M.Y."/>
            <person name="Jogler C."/>
        </authorList>
    </citation>
    <scope>NUCLEOTIDE SEQUENCE [LARGE SCALE GENOMIC DNA]</scope>
    <source>
        <strain evidence="1 2">Pla52n</strain>
    </source>
</reference>
<dbReference type="RefSeq" id="WP_146521373.1">
    <property type="nucleotide sequence ID" value="NZ_CP151726.1"/>
</dbReference>
<sequence>MSNDFFRAVDLLLARNVPLTIIGGHAVVAHGHIRATQDIDVLFLRSPEVEQQVAEVLREINAFWISDDVDPETGIEKTVPADIAYVRSSHLMMLGSDCGFLDLFDFVPGLADTDVSTVLADSITISGRPFASLAWLRRMKQASGRPIDLSDLQALPE</sequence>
<dbReference type="Gene3D" id="3.30.460.40">
    <property type="match status" value="1"/>
</dbReference>
<name>A0A5C6ANY1_9BACT</name>
<dbReference type="InterPro" id="IPR043519">
    <property type="entry name" value="NT_sf"/>
</dbReference>
<evidence type="ECO:0000313" key="1">
    <source>
        <dbReference type="EMBL" id="TWU00816.1"/>
    </source>
</evidence>
<dbReference type="Proteomes" id="UP000320176">
    <property type="component" value="Unassembled WGS sequence"/>
</dbReference>
<protein>
    <recommendedName>
        <fullName evidence="3">Nucleotidyltransferase family protein</fullName>
    </recommendedName>
</protein>
<evidence type="ECO:0008006" key="3">
    <source>
        <dbReference type="Google" id="ProtNLM"/>
    </source>
</evidence>
<organism evidence="1 2">
    <name type="scientific">Stieleria varia</name>
    <dbReference type="NCBI Taxonomy" id="2528005"/>
    <lineage>
        <taxon>Bacteria</taxon>
        <taxon>Pseudomonadati</taxon>
        <taxon>Planctomycetota</taxon>
        <taxon>Planctomycetia</taxon>
        <taxon>Pirellulales</taxon>
        <taxon>Pirellulaceae</taxon>
        <taxon>Stieleria</taxon>
    </lineage>
</organism>
<dbReference type="OrthoDB" id="5519456at2"/>
<dbReference type="SUPFAM" id="SSF81301">
    <property type="entry name" value="Nucleotidyltransferase"/>
    <property type="match status" value="1"/>
</dbReference>
<dbReference type="AlphaFoldDB" id="A0A5C6ANY1"/>
<comment type="caution">
    <text evidence="1">The sequence shown here is derived from an EMBL/GenBank/DDBJ whole genome shotgun (WGS) entry which is preliminary data.</text>
</comment>